<dbReference type="Gene3D" id="1.10.1740.10">
    <property type="match status" value="1"/>
</dbReference>
<evidence type="ECO:0000259" key="9">
    <source>
        <dbReference type="Pfam" id="PF04545"/>
    </source>
</evidence>
<feature type="domain" description="RNA polymerase sigma-70 region 2" evidence="8">
    <location>
        <begin position="32"/>
        <end position="98"/>
    </location>
</feature>
<dbReference type="SUPFAM" id="SSF88946">
    <property type="entry name" value="Sigma2 domain of RNA polymerase sigma factors"/>
    <property type="match status" value="1"/>
</dbReference>
<dbReference type="Pfam" id="PF04545">
    <property type="entry name" value="Sigma70_r4"/>
    <property type="match status" value="1"/>
</dbReference>
<proteinExistence type="inferred from homology"/>
<keyword evidence="11" id="KW-1185">Reference proteome</keyword>
<organism evidence="10 11">
    <name type="scientific">Micromonospora marina</name>
    <dbReference type="NCBI Taxonomy" id="307120"/>
    <lineage>
        <taxon>Bacteria</taxon>
        <taxon>Bacillati</taxon>
        <taxon>Actinomycetota</taxon>
        <taxon>Actinomycetes</taxon>
        <taxon>Micromonosporales</taxon>
        <taxon>Micromonosporaceae</taxon>
        <taxon>Micromonospora</taxon>
    </lineage>
</organism>
<evidence type="ECO:0000256" key="1">
    <source>
        <dbReference type="ARBA" id="ARBA00010641"/>
    </source>
</evidence>
<keyword evidence="4 6" id="KW-0238">DNA-binding</keyword>
<dbReference type="InterPro" id="IPR007627">
    <property type="entry name" value="RNA_pol_sigma70_r2"/>
</dbReference>
<name>A0A1C4XAQ3_9ACTN</name>
<dbReference type="Proteomes" id="UP000198551">
    <property type="component" value="Unassembled WGS sequence"/>
</dbReference>
<dbReference type="Gene3D" id="1.10.10.10">
    <property type="entry name" value="Winged helix-like DNA-binding domain superfamily/Winged helix DNA-binding domain"/>
    <property type="match status" value="1"/>
</dbReference>
<dbReference type="GO" id="GO:0003677">
    <property type="term" value="F:DNA binding"/>
    <property type="evidence" value="ECO:0007669"/>
    <property type="project" value="UniProtKB-KW"/>
</dbReference>
<dbReference type="AlphaFoldDB" id="A0A1C4XAQ3"/>
<evidence type="ECO:0000256" key="4">
    <source>
        <dbReference type="ARBA" id="ARBA00023125"/>
    </source>
</evidence>
<dbReference type="PROSITE" id="PS01063">
    <property type="entry name" value="SIGMA70_ECF"/>
    <property type="match status" value="1"/>
</dbReference>
<evidence type="ECO:0000256" key="5">
    <source>
        <dbReference type="ARBA" id="ARBA00023163"/>
    </source>
</evidence>
<evidence type="ECO:0000259" key="8">
    <source>
        <dbReference type="Pfam" id="PF04542"/>
    </source>
</evidence>
<evidence type="ECO:0000256" key="3">
    <source>
        <dbReference type="ARBA" id="ARBA00023082"/>
    </source>
</evidence>
<keyword evidence="2 6" id="KW-0805">Transcription regulation</keyword>
<evidence type="ECO:0000256" key="2">
    <source>
        <dbReference type="ARBA" id="ARBA00023015"/>
    </source>
</evidence>
<dbReference type="InterPro" id="IPR000838">
    <property type="entry name" value="RNA_pol_sigma70_ECF_CS"/>
</dbReference>
<dbReference type="InterPro" id="IPR014284">
    <property type="entry name" value="RNA_pol_sigma-70_dom"/>
</dbReference>
<dbReference type="PANTHER" id="PTHR43133">
    <property type="entry name" value="RNA POLYMERASE ECF-TYPE SIGMA FACTO"/>
    <property type="match status" value="1"/>
</dbReference>
<evidence type="ECO:0000256" key="7">
    <source>
        <dbReference type="SAM" id="MobiDB-lite"/>
    </source>
</evidence>
<dbReference type="InterPro" id="IPR013324">
    <property type="entry name" value="RNA_pol_sigma_r3/r4-like"/>
</dbReference>
<dbReference type="InterPro" id="IPR036388">
    <property type="entry name" value="WH-like_DNA-bd_sf"/>
</dbReference>
<feature type="region of interest" description="Disordered" evidence="7">
    <location>
        <begin position="1"/>
        <end position="20"/>
    </location>
</feature>
<dbReference type="SUPFAM" id="SSF88659">
    <property type="entry name" value="Sigma3 and sigma4 domains of RNA polymerase sigma factors"/>
    <property type="match status" value="1"/>
</dbReference>
<feature type="domain" description="RNA polymerase sigma-70 region 4" evidence="9">
    <location>
        <begin position="131"/>
        <end position="178"/>
    </location>
</feature>
<gene>
    <name evidence="10" type="ORF">GA0070215_10722</name>
</gene>
<dbReference type="EMBL" id="FMCV01000007">
    <property type="protein sequence ID" value="SCF05623.1"/>
    <property type="molecule type" value="Genomic_DNA"/>
</dbReference>
<dbReference type="InterPro" id="IPR007630">
    <property type="entry name" value="RNA_pol_sigma70_r4"/>
</dbReference>
<accession>A0A1C4XAQ3</accession>
<dbReference type="InterPro" id="IPR039425">
    <property type="entry name" value="RNA_pol_sigma-70-like"/>
</dbReference>
<keyword evidence="3 6" id="KW-0731">Sigma factor</keyword>
<dbReference type="Pfam" id="PF04542">
    <property type="entry name" value="Sigma70_r2"/>
    <property type="match status" value="1"/>
</dbReference>
<dbReference type="InterPro" id="IPR013325">
    <property type="entry name" value="RNA_pol_sigma_r2"/>
</dbReference>
<reference evidence="11" key="1">
    <citation type="submission" date="2016-06" db="EMBL/GenBank/DDBJ databases">
        <authorList>
            <person name="Varghese N."/>
        </authorList>
    </citation>
    <scope>NUCLEOTIDE SEQUENCE [LARGE SCALE GENOMIC DNA]</scope>
    <source>
        <strain evidence="11">DSM 45555</strain>
    </source>
</reference>
<dbReference type="GO" id="GO:0006352">
    <property type="term" value="P:DNA-templated transcription initiation"/>
    <property type="evidence" value="ECO:0007669"/>
    <property type="project" value="InterPro"/>
</dbReference>
<sequence>MSAVPNEAVQPGTPGDAVAQGSPESLMRWIHEQYREPLLRFVTRLVLGRQELAEDLVQETFLRAWRNLGTLAAEPRRIAPWLYTVARHVAVDAGRARQARPVEVALPDLNRLTTAEDEMDRVVSAHTVRLALRQIKPEHRDVLIEMYYKGASVAEAAQRLGIPEGTVKSRTYYAVRALHAAIGPIESA</sequence>
<dbReference type="NCBIfam" id="TIGR02937">
    <property type="entry name" value="sigma70-ECF"/>
    <property type="match status" value="1"/>
</dbReference>
<dbReference type="RefSeq" id="WP_026267988.1">
    <property type="nucleotide sequence ID" value="NZ_FMCV01000007.1"/>
</dbReference>
<evidence type="ECO:0000313" key="10">
    <source>
        <dbReference type="EMBL" id="SCF05623.1"/>
    </source>
</evidence>
<dbReference type="PANTHER" id="PTHR43133:SF52">
    <property type="entry name" value="ECF RNA POLYMERASE SIGMA FACTOR SIGL"/>
    <property type="match status" value="1"/>
</dbReference>
<dbReference type="GO" id="GO:0016987">
    <property type="term" value="F:sigma factor activity"/>
    <property type="evidence" value="ECO:0007669"/>
    <property type="project" value="UniProtKB-KW"/>
</dbReference>
<protein>
    <recommendedName>
        <fullName evidence="6">RNA polymerase sigma factor</fullName>
    </recommendedName>
</protein>
<evidence type="ECO:0000256" key="6">
    <source>
        <dbReference type="RuleBase" id="RU000716"/>
    </source>
</evidence>
<comment type="similarity">
    <text evidence="1 6">Belongs to the sigma-70 factor family. ECF subfamily.</text>
</comment>
<evidence type="ECO:0000313" key="11">
    <source>
        <dbReference type="Proteomes" id="UP000198551"/>
    </source>
</evidence>
<keyword evidence="5 6" id="KW-0804">Transcription</keyword>